<comment type="subcellular location">
    <subcellularLocation>
        <location evidence="1">Membrane</location>
        <topology evidence="1">Multi-pass membrane protein</topology>
    </subcellularLocation>
</comment>
<comment type="caution">
    <text evidence="9">The sequence shown here is derived from an EMBL/GenBank/DDBJ whole genome shotgun (WGS) entry which is preliminary data.</text>
</comment>
<dbReference type="SUPFAM" id="SSF48317">
    <property type="entry name" value="Acid phosphatase/Vanadium-dependent haloperoxidase"/>
    <property type="match status" value="1"/>
</dbReference>
<dbReference type="Gramene" id="KVI08845">
    <property type="protein sequence ID" value="KVI08845"/>
    <property type="gene ID" value="Ccrd_012779"/>
</dbReference>
<keyword evidence="5 7" id="KW-0472">Membrane</keyword>
<dbReference type="PANTHER" id="PTHR10165">
    <property type="entry name" value="LIPID PHOSPHATE PHOSPHATASE"/>
    <property type="match status" value="1"/>
</dbReference>
<dbReference type="PANTHER" id="PTHR10165:SF203">
    <property type="entry name" value="LIPID PHOSPHATE PHOSPHATASE 3, CHLOROPLASTIC-RELATED"/>
    <property type="match status" value="1"/>
</dbReference>
<protein>
    <submittedName>
        <fullName evidence="9">Phosphatidic acid phosphatase/chloroperoxidase, N-terminal</fullName>
    </submittedName>
</protein>
<comment type="similarity">
    <text evidence="2">Belongs to the PA-phosphatase related phosphoesterase family.</text>
</comment>
<evidence type="ECO:0000256" key="3">
    <source>
        <dbReference type="ARBA" id="ARBA00022692"/>
    </source>
</evidence>
<feature type="transmembrane region" description="Helical" evidence="7">
    <location>
        <begin position="258"/>
        <end position="280"/>
    </location>
</feature>
<evidence type="ECO:0000256" key="1">
    <source>
        <dbReference type="ARBA" id="ARBA00004141"/>
    </source>
</evidence>
<evidence type="ECO:0000259" key="8">
    <source>
        <dbReference type="Pfam" id="PF01569"/>
    </source>
</evidence>
<dbReference type="AlphaFoldDB" id="A0A103YGW0"/>
<feature type="transmembrane region" description="Helical" evidence="7">
    <location>
        <begin position="167"/>
        <end position="185"/>
    </location>
</feature>
<feature type="compositionally biased region" description="Basic and acidic residues" evidence="6">
    <location>
        <begin position="13"/>
        <end position="32"/>
    </location>
</feature>
<evidence type="ECO:0000256" key="5">
    <source>
        <dbReference type="ARBA" id="ARBA00023136"/>
    </source>
</evidence>
<name>A0A103YGW0_CYNCS</name>
<dbReference type="GO" id="GO:0016020">
    <property type="term" value="C:membrane"/>
    <property type="evidence" value="ECO:0007669"/>
    <property type="project" value="UniProtKB-SubCell"/>
</dbReference>
<gene>
    <name evidence="9" type="ORF">Ccrd_012779</name>
</gene>
<sequence length="403" mass="45247">MSGSRCWRVTGGRRREGGDGKEATGGRRREGGDGTAATERNRTSMMDSQQATHTVRSHGLVVARTHMHDWLILSLLVAIFIILNLIHPFHRFVGKDMMDDLKYPMKDSTIPFWTVPVSLTFHLSTNIVKLTNGGFSYFMFLYAVFLPMAVFLAFYFRRRDVYDLHHAVLGLLFSVFITGVLTQVIKDAVGRPRPDFFWRCFPDGIDLYDRWGDVLCHGDIDVVRQGYKSFPSGHTNCLPIHSRFTIPNELSSTRGCRTQIFCDFIAGSFAGLGFLSLYLSGKIKAFDRQGHAAKLCVVFLPLLVASLAAISRFFAPPYHSEGINIGERNFFNPNCFFFTRMLTPLTCGCKGWGPYAFFRALEESCANTSRVSGPPATNNTMGEVEIQQHERNNNSADDLESGT</sequence>
<dbReference type="OMA" id="STIPFWT"/>
<feature type="non-terminal residue" evidence="9">
    <location>
        <position position="1"/>
    </location>
</feature>
<dbReference type="InterPro" id="IPR043216">
    <property type="entry name" value="PAP-like"/>
</dbReference>
<evidence type="ECO:0000313" key="10">
    <source>
        <dbReference type="Proteomes" id="UP000243975"/>
    </source>
</evidence>
<accession>A0A103YGW0</accession>
<feature type="transmembrane region" description="Helical" evidence="7">
    <location>
        <begin position="292"/>
        <end position="315"/>
    </location>
</feature>
<feature type="region of interest" description="Disordered" evidence="6">
    <location>
        <begin position="369"/>
        <end position="403"/>
    </location>
</feature>
<evidence type="ECO:0000256" key="2">
    <source>
        <dbReference type="ARBA" id="ARBA00008816"/>
    </source>
</evidence>
<keyword evidence="3 7" id="KW-0812">Transmembrane</keyword>
<keyword evidence="10" id="KW-1185">Reference proteome</keyword>
<dbReference type="GO" id="GO:0008195">
    <property type="term" value="F:phosphatidate phosphatase activity"/>
    <property type="evidence" value="ECO:0007669"/>
    <property type="project" value="TreeGrafter"/>
</dbReference>
<dbReference type="Proteomes" id="UP000243975">
    <property type="component" value="Unassembled WGS sequence"/>
</dbReference>
<dbReference type="EMBL" id="LEKV01001086">
    <property type="protein sequence ID" value="KVI08845.1"/>
    <property type="molecule type" value="Genomic_DNA"/>
</dbReference>
<feature type="compositionally biased region" description="Polar residues" evidence="6">
    <location>
        <begin position="369"/>
        <end position="381"/>
    </location>
</feature>
<keyword evidence="4 7" id="KW-1133">Transmembrane helix</keyword>
<dbReference type="Pfam" id="PF01569">
    <property type="entry name" value="PAP2"/>
    <property type="match status" value="1"/>
</dbReference>
<evidence type="ECO:0000256" key="4">
    <source>
        <dbReference type="ARBA" id="ARBA00022989"/>
    </source>
</evidence>
<dbReference type="GO" id="GO:0046839">
    <property type="term" value="P:phospholipid dephosphorylation"/>
    <property type="evidence" value="ECO:0007669"/>
    <property type="project" value="TreeGrafter"/>
</dbReference>
<feature type="transmembrane region" description="Helical" evidence="7">
    <location>
        <begin position="134"/>
        <end position="155"/>
    </location>
</feature>
<evidence type="ECO:0000256" key="6">
    <source>
        <dbReference type="SAM" id="MobiDB-lite"/>
    </source>
</evidence>
<dbReference type="GO" id="GO:0006644">
    <property type="term" value="P:phospholipid metabolic process"/>
    <property type="evidence" value="ECO:0007669"/>
    <property type="project" value="InterPro"/>
</dbReference>
<dbReference type="Gene3D" id="1.20.144.10">
    <property type="entry name" value="Phosphatidic acid phosphatase type 2/haloperoxidase"/>
    <property type="match status" value="1"/>
</dbReference>
<dbReference type="CDD" id="cd03390">
    <property type="entry name" value="PAP2_containing_1_like"/>
    <property type="match status" value="1"/>
</dbReference>
<feature type="domain" description="Phosphatidic acid phosphatase type 2/haloperoxidase" evidence="8">
    <location>
        <begin position="168"/>
        <end position="235"/>
    </location>
</feature>
<feature type="transmembrane region" description="Helical" evidence="7">
    <location>
        <begin position="70"/>
        <end position="89"/>
    </location>
</feature>
<feature type="region of interest" description="Disordered" evidence="6">
    <location>
        <begin position="1"/>
        <end position="49"/>
    </location>
</feature>
<evidence type="ECO:0000313" key="9">
    <source>
        <dbReference type="EMBL" id="KVI08845.1"/>
    </source>
</evidence>
<dbReference type="InterPro" id="IPR036938">
    <property type="entry name" value="PAP2/HPO_sf"/>
</dbReference>
<dbReference type="InterPro" id="IPR000326">
    <property type="entry name" value="PAP2/HPO"/>
</dbReference>
<proteinExistence type="inferred from homology"/>
<reference evidence="9 10" key="1">
    <citation type="journal article" date="2016" name="Sci. Rep.">
        <title>The genome sequence of the outbreeding globe artichoke constructed de novo incorporating a phase-aware low-pass sequencing strategy of F1 progeny.</title>
        <authorList>
            <person name="Scaglione D."/>
            <person name="Reyes-Chin-Wo S."/>
            <person name="Acquadro A."/>
            <person name="Froenicke L."/>
            <person name="Portis E."/>
            <person name="Beitel C."/>
            <person name="Tirone M."/>
            <person name="Mauro R."/>
            <person name="Lo Monaco A."/>
            <person name="Mauromicale G."/>
            <person name="Faccioli P."/>
            <person name="Cattivelli L."/>
            <person name="Rieseberg L."/>
            <person name="Michelmore R."/>
            <person name="Lanteri S."/>
        </authorList>
    </citation>
    <scope>NUCLEOTIDE SEQUENCE [LARGE SCALE GENOMIC DNA]</scope>
    <source>
        <strain evidence="9">2C</strain>
    </source>
</reference>
<evidence type="ECO:0000256" key="7">
    <source>
        <dbReference type="SAM" id="Phobius"/>
    </source>
</evidence>
<dbReference type="STRING" id="59895.A0A103YGW0"/>
<organism evidence="9 10">
    <name type="scientific">Cynara cardunculus var. scolymus</name>
    <name type="common">Globe artichoke</name>
    <name type="synonym">Cynara scolymus</name>
    <dbReference type="NCBI Taxonomy" id="59895"/>
    <lineage>
        <taxon>Eukaryota</taxon>
        <taxon>Viridiplantae</taxon>
        <taxon>Streptophyta</taxon>
        <taxon>Embryophyta</taxon>
        <taxon>Tracheophyta</taxon>
        <taxon>Spermatophyta</taxon>
        <taxon>Magnoliopsida</taxon>
        <taxon>eudicotyledons</taxon>
        <taxon>Gunneridae</taxon>
        <taxon>Pentapetalae</taxon>
        <taxon>asterids</taxon>
        <taxon>campanulids</taxon>
        <taxon>Asterales</taxon>
        <taxon>Asteraceae</taxon>
        <taxon>Carduoideae</taxon>
        <taxon>Cardueae</taxon>
        <taxon>Carduinae</taxon>
        <taxon>Cynara</taxon>
    </lineage>
</organism>